<gene>
    <name evidence="1" type="ORF">DFH08DRAFT_357438</name>
</gene>
<name>A0AAD6ZH06_9AGAR</name>
<reference evidence="1" key="1">
    <citation type="submission" date="2023-03" db="EMBL/GenBank/DDBJ databases">
        <title>Massive genome expansion in bonnet fungi (Mycena s.s.) driven by repeated elements and novel gene families across ecological guilds.</title>
        <authorList>
            <consortium name="Lawrence Berkeley National Laboratory"/>
            <person name="Harder C.B."/>
            <person name="Miyauchi S."/>
            <person name="Viragh M."/>
            <person name="Kuo A."/>
            <person name="Thoen E."/>
            <person name="Andreopoulos B."/>
            <person name="Lu D."/>
            <person name="Skrede I."/>
            <person name="Drula E."/>
            <person name="Henrissat B."/>
            <person name="Morin E."/>
            <person name="Kohler A."/>
            <person name="Barry K."/>
            <person name="LaButti K."/>
            <person name="Morin E."/>
            <person name="Salamov A."/>
            <person name="Lipzen A."/>
            <person name="Mereny Z."/>
            <person name="Hegedus B."/>
            <person name="Baldrian P."/>
            <person name="Stursova M."/>
            <person name="Weitz H."/>
            <person name="Taylor A."/>
            <person name="Grigoriev I.V."/>
            <person name="Nagy L.G."/>
            <person name="Martin F."/>
            <person name="Kauserud H."/>
        </authorList>
    </citation>
    <scope>NUCLEOTIDE SEQUENCE</scope>
    <source>
        <strain evidence="1">CBHHK002</strain>
    </source>
</reference>
<dbReference type="PANTHER" id="PTHR11567">
    <property type="entry name" value="ACID PHOSPHATASE-RELATED"/>
    <property type="match status" value="1"/>
</dbReference>
<dbReference type="InterPro" id="IPR029033">
    <property type="entry name" value="His_PPase_superfam"/>
</dbReference>
<dbReference type="GO" id="GO:0016791">
    <property type="term" value="F:phosphatase activity"/>
    <property type="evidence" value="ECO:0007669"/>
    <property type="project" value="TreeGrafter"/>
</dbReference>
<comment type="caution">
    <text evidence="1">The sequence shown here is derived from an EMBL/GenBank/DDBJ whole genome shotgun (WGS) entry which is preliminary data.</text>
</comment>
<dbReference type="EMBL" id="JARIHO010000049">
    <property type="protein sequence ID" value="KAJ7321950.1"/>
    <property type="molecule type" value="Genomic_DNA"/>
</dbReference>
<dbReference type="Gene3D" id="3.40.50.1240">
    <property type="entry name" value="Phosphoglycerate mutase-like"/>
    <property type="match status" value="1"/>
</dbReference>
<organism evidence="1 2">
    <name type="scientific">Mycena albidolilacea</name>
    <dbReference type="NCBI Taxonomy" id="1033008"/>
    <lineage>
        <taxon>Eukaryota</taxon>
        <taxon>Fungi</taxon>
        <taxon>Dikarya</taxon>
        <taxon>Basidiomycota</taxon>
        <taxon>Agaricomycotina</taxon>
        <taxon>Agaricomycetes</taxon>
        <taxon>Agaricomycetidae</taxon>
        <taxon>Agaricales</taxon>
        <taxon>Marasmiineae</taxon>
        <taxon>Mycenaceae</taxon>
        <taxon>Mycena</taxon>
    </lineage>
</organism>
<sequence length="400" mass="43973">MIAPSEHLVRKARRLSVLYRQQQMVNLNSGLLGAVVFARHADRIESFSSPTTWATFNTFITPLGTAQAYQSGAFLRSEYLDQRSPSSIAGISNEIVNIHEVLVRADSSGDGTVFQQSVSAVIQGLYPPTRDYKITLANGSTVVGALGGFQYIPIESVEMNEDVSLNGLLSCPNFDQHVANLEKSDLFLAKGKEAAPFLRKLQPYLGARPIDFSFMFNMWDYVDVQMQHNRTFLHQIPPGFVNQARVLANFHDGNAFSDPKPDGIGNVATRVMLPSIFSALTRIANQTDPLKLAINGISYKPFISLFNLTEAAKANPDIAGIENYNSLAALELRNSSSGEPTLRLKFKNGTDEHEFRTLTMFGKTDVPLSEFISRLTPVAINSTVEWCAACNQTVLRGCGA</sequence>
<proteinExistence type="predicted"/>
<evidence type="ECO:0000313" key="2">
    <source>
        <dbReference type="Proteomes" id="UP001218218"/>
    </source>
</evidence>
<accession>A0AAD6ZH06</accession>
<protein>
    <submittedName>
        <fullName evidence="1">Phosphoglycerate mutase-like protein</fullName>
    </submittedName>
</protein>
<keyword evidence="2" id="KW-1185">Reference proteome</keyword>
<dbReference type="PANTHER" id="PTHR11567:SF142">
    <property type="entry name" value="PHOSPHOGLYCERATE MUTASE-LIKE PROTEIN"/>
    <property type="match status" value="1"/>
</dbReference>
<dbReference type="AlphaFoldDB" id="A0AAD6ZH06"/>
<dbReference type="InterPro" id="IPR050645">
    <property type="entry name" value="Histidine_acid_phosphatase"/>
</dbReference>
<evidence type="ECO:0000313" key="1">
    <source>
        <dbReference type="EMBL" id="KAJ7321950.1"/>
    </source>
</evidence>
<dbReference type="SUPFAM" id="SSF53254">
    <property type="entry name" value="Phosphoglycerate mutase-like"/>
    <property type="match status" value="1"/>
</dbReference>
<dbReference type="Proteomes" id="UP001218218">
    <property type="component" value="Unassembled WGS sequence"/>
</dbReference>